<dbReference type="EMBL" id="VUJU01008283">
    <property type="protein sequence ID" value="KAF0732992.1"/>
    <property type="molecule type" value="Genomic_DNA"/>
</dbReference>
<dbReference type="InterPro" id="IPR000717">
    <property type="entry name" value="PCI_dom"/>
</dbReference>
<feature type="non-terminal residue" evidence="7">
    <location>
        <position position="553"/>
    </location>
</feature>
<gene>
    <name evidence="7" type="ORF">FWK35_00027480</name>
</gene>
<dbReference type="PANTHER" id="PTHR14005:SF0">
    <property type="entry name" value="EUKARYOTIC TRANSLATION INITIATION FACTOR 3 SUBUNIT A"/>
    <property type="match status" value="1"/>
</dbReference>
<dbReference type="GO" id="GO:0003729">
    <property type="term" value="F:mRNA binding"/>
    <property type="evidence" value="ECO:0007669"/>
    <property type="project" value="TreeGrafter"/>
</dbReference>
<dbReference type="PROSITE" id="PS50250">
    <property type="entry name" value="PCI"/>
    <property type="match status" value="1"/>
</dbReference>
<evidence type="ECO:0000313" key="8">
    <source>
        <dbReference type="Proteomes" id="UP000478052"/>
    </source>
</evidence>
<dbReference type="InterPro" id="IPR054711">
    <property type="entry name" value="eIF3a_PCI_TPR-like"/>
</dbReference>
<dbReference type="GO" id="GO:0071540">
    <property type="term" value="C:eukaryotic translation initiation factor 3 complex, eIF3e"/>
    <property type="evidence" value="ECO:0007669"/>
    <property type="project" value="TreeGrafter"/>
</dbReference>
<comment type="caution">
    <text evidence="7">The sequence shown here is derived from an EMBL/GenBank/DDBJ whole genome shotgun (WGS) entry which is preliminary data.</text>
</comment>
<name>A0A6G0WZK1_APHCR</name>
<keyword evidence="2" id="KW-0963">Cytoplasm</keyword>
<dbReference type="GO" id="GO:0043614">
    <property type="term" value="C:multi-eIF complex"/>
    <property type="evidence" value="ECO:0007669"/>
    <property type="project" value="TreeGrafter"/>
</dbReference>
<keyword evidence="3 7" id="KW-0396">Initiation factor</keyword>
<dbReference type="OrthoDB" id="18884at2759"/>
<dbReference type="FunFam" id="1.25.40.860:FF:000007">
    <property type="entry name" value="Eukaryotic translation initiation factor 3 subunit A"/>
    <property type="match status" value="1"/>
</dbReference>
<evidence type="ECO:0000256" key="1">
    <source>
        <dbReference type="ARBA" id="ARBA00004496"/>
    </source>
</evidence>
<dbReference type="GO" id="GO:0071541">
    <property type="term" value="C:eukaryotic translation initiation factor 3 complex, eIF3m"/>
    <property type="evidence" value="ECO:0007669"/>
    <property type="project" value="TreeGrafter"/>
</dbReference>
<dbReference type="GO" id="GO:0003743">
    <property type="term" value="F:translation initiation factor activity"/>
    <property type="evidence" value="ECO:0007669"/>
    <property type="project" value="UniProtKB-KW"/>
</dbReference>
<dbReference type="FunFam" id="4.10.860.10:FF:000001">
    <property type="entry name" value="Eukaryotic translation initiation factor 3 subunit A"/>
    <property type="match status" value="1"/>
</dbReference>
<dbReference type="Pfam" id="PF01399">
    <property type="entry name" value="PCI"/>
    <property type="match status" value="1"/>
</dbReference>
<evidence type="ECO:0000259" key="6">
    <source>
        <dbReference type="PROSITE" id="PS50250"/>
    </source>
</evidence>
<dbReference type="SMART" id="SM00088">
    <property type="entry name" value="PINT"/>
    <property type="match status" value="1"/>
</dbReference>
<evidence type="ECO:0000256" key="5">
    <source>
        <dbReference type="ARBA" id="ARBA00022917"/>
    </source>
</evidence>
<dbReference type="GO" id="GO:0001732">
    <property type="term" value="P:formation of cytoplasmic translation initiation complex"/>
    <property type="evidence" value="ECO:0007669"/>
    <property type="project" value="TreeGrafter"/>
</dbReference>
<feature type="domain" description="PCI" evidence="6">
    <location>
        <begin position="328"/>
        <end position="508"/>
    </location>
</feature>
<dbReference type="Gene3D" id="4.10.860.10">
    <property type="entry name" value="UVR domain"/>
    <property type="match status" value="1"/>
</dbReference>
<dbReference type="Proteomes" id="UP000478052">
    <property type="component" value="Unassembled WGS sequence"/>
</dbReference>
<dbReference type="Gene3D" id="1.25.40.860">
    <property type="match status" value="2"/>
</dbReference>
<evidence type="ECO:0000256" key="4">
    <source>
        <dbReference type="ARBA" id="ARBA00022884"/>
    </source>
</evidence>
<dbReference type="PANTHER" id="PTHR14005">
    <property type="entry name" value="EUKARYOTIC TRANSLATION INITIATION FACTOR 3, THETA SUBUNIT"/>
    <property type="match status" value="1"/>
</dbReference>
<dbReference type="InterPro" id="IPR027512">
    <property type="entry name" value="EIF3A"/>
</dbReference>
<keyword evidence="8" id="KW-1185">Reference proteome</keyword>
<organism evidence="7 8">
    <name type="scientific">Aphis craccivora</name>
    <name type="common">Cowpea aphid</name>
    <dbReference type="NCBI Taxonomy" id="307492"/>
    <lineage>
        <taxon>Eukaryota</taxon>
        <taxon>Metazoa</taxon>
        <taxon>Ecdysozoa</taxon>
        <taxon>Arthropoda</taxon>
        <taxon>Hexapoda</taxon>
        <taxon>Insecta</taxon>
        <taxon>Pterygota</taxon>
        <taxon>Neoptera</taxon>
        <taxon>Paraneoptera</taxon>
        <taxon>Hemiptera</taxon>
        <taxon>Sternorrhyncha</taxon>
        <taxon>Aphidomorpha</taxon>
        <taxon>Aphidoidea</taxon>
        <taxon>Aphididae</taxon>
        <taxon>Aphidini</taxon>
        <taxon>Aphis</taxon>
        <taxon>Aphis</taxon>
    </lineage>
</organism>
<reference evidence="7 8" key="1">
    <citation type="submission" date="2019-08" db="EMBL/GenBank/DDBJ databases">
        <title>Whole genome of Aphis craccivora.</title>
        <authorList>
            <person name="Voronova N.V."/>
            <person name="Shulinski R.S."/>
            <person name="Bandarenka Y.V."/>
            <person name="Zhorov D.G."/>
            <person name="Warner D."/>
        </authorList>
    </citation>
    <scope>NUCLEOTIDE SEQUENCE [LARGE SCALE GENOMIC DNA]</scope>
    <source>
        <strain evidence="7">180601</strain>
        <tissue evidence="7">Whole Body</tissue>
    </source>
</reference>
<comment type="subcellular location">
    <subcellularLocation>
        <location evidence="1">Cytoplasm</location>
    </subcellularLocation>
</comment>
<keyword evidence="4" id="KW-0694">RNA-binding</keyword>
<evidence type="ECO:0000313" key="7">
    <source>
        <dbReference type="EMBL" id="KAF0732992.1"/>
    </source>
</evidence>
<accession>A0A6G0WZK1</accession>
<evidence type="ECO:0000256" key="2">
    <source>
        <dbReference type="ARBA" id="ARBA00022490"/>
    </source>
</evidence>
<proteinExistence type="predicted"/>
<dbReference type="AlphaFoldDB" id="A0A6G0WZK1"/>
<evidence type="ECO:0000256" key="3">
    <source>
        <dbReference type="ARBA" id="ARBA00022540"/>
    </source>
</evidence>
<dbReference type="Pfam" id="PF22591">
    <property type="entry name" value="eIF3a_PCI_TPR-like"/>
    <property type="match status" value="1"/>
</dbReference>
<protein>
    <submittedName>
        <fullName evidence="7">Eukaryotic translation initiation factor 3 subunit A</fullName>
    </submittedName>
</protein>
<sequence length="553" mass="63852">MSRYSQRPENALKRANVTNVPVLCEFSEFLEVGRPGRALDTLYEVFRNKKWAYNWSESVLEPIMFKYLELCVDLKKSHIAKEGLFQYRNMFQSVNVGSLENVIRGYLRSAEERTEAAREQSQQAVVDIDDLDNLATPESILLSAVSGEDAQDRSDRTILTPWVKFLWESYCQCLELLRTNAHVETLYHDIAKMAYQFCLKYNRKTEFRKLCDKLRKHLEDIAKLPPQTVNVSLSNPETQQYNLETRLCQLDYAIQMELWQEAYKATEDIHNLMSLAKKSPVPKTMANYYQKLAMVFWKAGYNLFHAAALLKLFQLSKEMKKNITAEELQKMASRVLLATLAVPLPSAHPEFDRFIETDKSPYEKAQKLAVLLSLPAPPTRISLMKEVVRHNVVALASEDLRNLYMWLEVDFQPLELCKRVEAVTDPLIGSGSELEGYVAPVREVTLARLIRQLSQIYETLEYKRLLELASYCKPFHMERVLVDLVRHNDMQIRIDHGKGCIQFGMDLSESQREDKPEGPTLQTMPSEQIRTYLINTFKVLSKSASIINPEANK</sequence>
<keyword evidence="5" id="KW-0648">Protein biosynthesis</keyword>
<dbReference type="GO" id="GO:0002188">
    <property type="term" value="P:translation reinitiation"/>
    <property type="evidence" value="ECO:0007669"/>
    <property type="project" value="TreeGrafter"/>
</dbReference>